<dbReference type="PROSITE" id="PS00900">
    <property type="entry name" value="RNA_POL_PHAGE_1"/>
    <property type="match status" value="1"/>
</dbReference>
<dbReference type="EMBL" id="KB203946">
    <property type="protein sequence ID" value="ESO82315.1"/>
    <property type="molecule type" value="Genomic_DNA"/>
</dbReference>
<evidence type="ECO:0000256" key="6">
    <source>
        <dbReference type="ARBA" id="ARBA00022946"/>
    </source>
</evidence>
<dbReference type="OMA" id="ECDPLIS"/>
<keyword evidence="7" id="KW-0804">Transcription</keyword>
<dbReference type="GO" id="GO:0003899">
    <property type="term" value="F:DNA-directed RNA polymerase activity"/>
    <property type="evidence" value="ECO:0007669"/>
    <property type="project" value="UniProtKB-EC"/>
</dbReference>
<evidence type="ECO:0000256" key="8">
    <source>
        <dbReference type="ARBA" id="ARBA00048552"/>
    </source>
</evidence>
<evidence type="ECO:0000256" key="1">
    <source>
        <dbReference type="ARBA" id="ARBA00009493"/>
    </source>
</evidence>
<dbReference type="FunFam" id="1.10.287.280:FF:000001">
    <property type="entry name" value="DNA-directed RNA polymerase"/>
    <property type="match status" value="1"/>
</dbReference>
<dbReference type="InterPro" id="IPR002092">
    <property type="entry name" value="DNA-dir_Rpol_phage-type"/>
</dbReference>
<keyword evidence="5" id="KW-0548">Nucleotidyltransferase</keyword>
<dbReference type="Gene3D" id="1.10.1320.10">
    <property type="entry name" value="DNA-directed RNA polymerase, N-terminal domain"/>
    <property type="match status" value="1"/>
</dbReference>
<name>V3ZIY9_LOTGI</name>
<evidence type="ECO:0000256" key="2">
    <source>
        <dbReference type="ARBA" id="ARBA00012418"/>
    </source>
</evidence>
<organism evidence="12 13">
    <name type="scientific">Lottia gigantea</name>
    <name type="common">Giant owl limpet</name>
    <dbReference type="NCBI Taxonomy" id="225164"/>
    <lineage>
        <taxon>Eukaryota</taxon>
        <taxon>Metazoa</taxon>
        <taxon>Spiralia</taxon>
        <taxon>Lophotrochozoa</taxon>
        <taxon>Mollusca</taxon>
        <taxon>Gastropoda</taxon>
        <taxon>Patellogastropoda</taxon>
        <taxon>Lottioidea</taxon>
        <taxon>Lottiidae</taxon>
        <taxon>Lottia</taxon>
    </lineage>
</organism>
<evidence type="ECO:0000256" key="3">
    <source>
        <dbReference type="ARBA" id="ARBA00022478"/>
    </source>
</evidence>
<sequence length="358" mass="40683">MKAGDLPMLSPPLPWVKLYHGGLVLCNVKLVRSSDVYKQQENRIKDLPAGQINPVLDSLNSLASCAWKINKPILDIAIGMFNDKGNSKLEIPPPQSELPIPSRTKRSPDMTQQERSAHFHEQSNIARLRAENWSLRSFELYRLSVANKYRDEIIWFPHNIDFRGRTYPISPYLNHLGSDISRGMLMFAKGRPLGPDGLDWLKIHLVNLIGLRKRSSNAERLKFAETLIEEIQDSADYPMTGKLWWQDREEPWQVLACCMEITKAIRSPDHTKFISHFPVHQDGSCNGLQHYAALGRDSIGAKSVNLCSYPVPQDVYSEVVDLVEKLRHDDAEKGNKIAKMLEGKVIRKVTSLLVVVKI</sequence>
<dbReference type="AlphaFoldDB" id="V3ZIY9"/>
<feature type="region of interest" description="Disordered" evidence="9">
    <location>
        <begin position="88"/>
        <end position="118"/>
    </location>
</feature>
<dbReference type="Pfam" id="PF00940">
    <property type="entry name" value="RNA_pol"/>
    <property type="match status" value="1"/>
</dbReference>
<evidence type="ECO:0000259" key="11">
    <source>
        <dbReference type="Pfam" id="PF14700"/>
    </source>
</evidence>
<dbReference type="Pfam" id="PF14700">
    <property type="entry name" value="RPOL_N"/>
    <property type="match status" value="1"/>
</dbReference>
<dbReference type="GeneID" id="20247119"/>
<dbReference type="KEGG" id="lgi:LOTGIDRAFT_223359"/>
<dbReference type="PANTHER" id="PTHR10102">
    <property type="entry name" value="DNA-DIRECTED RNA POLYMERASE, MITOCHONDRIAL"/>
    <property type="match status" value="1"/>
</dbReference>
<dbReference type="EC" id="2.7.7.6" evidence="2"/>
<feature type="domain" description="DNA-directed RNA polymerase C-terminal" evidence="10">
    <location>
        <begin position="191"/>
        <end position="350"/>
    </location>
</feature>
<dbReference type="OrthoDB" id="276422at2759"/>
<evidence type="ECO:0000256" key="7">
    <source>
        <dbReference type="ARBA" id="ARBA00023163"/>
    </source>
</evidence>
<comment type="catalytic activity">
    <reaction evidence="8">
        <text>RNA(n) + a ribonucleoside 5'-triphosphate = RNA(n+1) + diphosphate</text>
        <dbReference type="Rhea" id="RHEA:21248"/>
        <dbReference type="Rhea" id="RHEA-COMP:14527"/>
        <dbReference type="Rhea" id="RHEA-COMP:17342"/>
        <dbReference type="ChEBI" id="CHEBI:33019"/>
        <dbReference type="ChEBI" id="CHEBI:61557"/>
        <dbReference type="ChEBI" id="CHEBI:140395"/>
        <dbReference type="EC" id="2.7.7.6"/>
    </reaction>
</comment>
<evidence type="ECO:0000313" key="12">
    <source>
        <dbReference type="EMBL" id="ESO82315.1"/>
    </source>
</evidence>
<dbReference type="InterPro" id="IPR037159">
    <property type="entry name" value="RNA_POL_N_sf"/>
</dbReference>
<dbReference type="HOGENOM" id="CLU_003364_3_0_1"/>
<dbReference type="RefSeq" id="XP_009066979.1">
    <property type="nucleotide sequence ID" value="XM_009068731.1"/>
</dbReference>
<dbReference type="SUPFAM" id="SSF56672">
    <property type="entry name" value="DNA/RNA polymerases"/>
    <property type="match status" value="1"/>
</dbReference>
<dbReference type="GO" id="GO:0001018">
    <property type="term" value="F:mitochondrial promoter sequence-specific DNA binding"/>
    <property type="evidence" value="ECO:0007669"/>
    <property type="project" value="TreeGrafter"/>
</dbReference>
<keyword evidence="6" id="KW-0809">Transit peptide</keyword>
<dbReference type="STRING" id="225164.V3ZIY9"/>
<evidence type="ECO:0000256" key="5">
    <source>
        <dbReference type="ARBA" id="ARBA00022695"/>
    </source>
</evidence>
<dbReference type="Gene3D" id="1.10.150.20">
    <property type="entry name" value="5' to 3' exonuclease, C-terminal subdomain"/>
    <property type="match status" value="1"/>
</dbReference>
<reference evidence="12 13" key="1">
    <citation type="journal article" date="2013" name="Nature">
        <title>Insights into bilaterian evolution from three spiralian genomes.</title>
        <authorList>
            <person name="Simakov O."/>
            <person name="Marletaz F."/>
            <person name="Cho S.J."/>
            <person name="Edsinger-Gonzales E."/>
            <person name="Havlak P."/>
            <person name="Hellsten U."/>
            <person name="Kuo D.H."/>
            <person name="Larsson T."/>
            <person name="Lv J."/>
            <person name="Arendt D."/>
            <person name="Savage R."/>
            <person name="Osoegawa K."/>
            <person name="de Jong P."/>
            <person name="Grimwood J."/>
            <person name="Chapman J.A."/>
            <person name="Shapiro H."/>
            <person name="Aerts A."/>
            <person name="Otillar R.P."/>
            <person name="Terry A.Y."/>
            <person name="Boore J.L."/>
            <person name="Grigoriev I.V."/>
            <person name="Lindberg D.R."/>
            <person name="Seaver E.C."/>
            <person name="Weisblat D.A."/>
            <person name="Putnam N.H."/>
            <person name="Rokhsar D.S."/>
        </authorList>
    </citation>
    <scope>NUCLEOTIDE SEQUENCE [LARGE SCALE GENOMIC DNA]</scope>
</reference>
<dbReference type="Proteomes" id="UP000030746">
    <property type="component" value="Unassembled WGS sequence"/>
</dbReference>
<proteinExistence type="inferred from homology"/>
<dbReference type="GO" id="GO:0034245">
    <property type="term" value="C:mitochondrial DNA-directed RNA polymerase complex"/>
    <property type="evidence" value="ECO:0007669"/>
    <property type="project" value="TreeGrafter"/>
</dbReference>
<evidence type="ECO:0000313" key="13">
    <source>
        <dbReference type="Proteomes" id="UP000030746"/>
    </source>
</evidence>
<evidence type="ECO:0000256" key="9">
    <source>
        <dbReference type="SAM" id="MobiDB-lite"/>
    </source>
</evidence>
<keyword evidence="3" id="KW-0240">DNA-directed RNA polymerase</keyword>
<feature type="domain" description="DNA-directed RNA polymerase N-terminal" evidence="11">
    <location>
        <begin position="5"/>
        <end position="63"/>
    </location>
</feature>
<dbReference type="GO" id="GO:0006390">
    <property type="term" value="P:mitochondrial transcription"/>
    <property type="evidence" value="ECO:0007669"/>
    <property type="project" value="TreeGrafter"/>
</dbReference>
<keyword evidence="13" id="KW-1185">Reference proteome</keyword>
<keyword evidence="4" id="KW-0808">Transferase</keyword>
<evidence type="ECO:0000256" key="4">
    <source>
        <dbReference type="ARBA" id="ARBA00022679"/>
    </source>
</evidence>
<dbReference type="PANTHER" id="PTHR10102:SF0">
    <property type="entry name" value="DNA-DIRECTED RNA POLYMERASE, MITOCHONDRIAL"/>
    <property type="match status" value="1"/>
</dbReference>
<evidence type="ECO:0000259" key="10">
    <source>
        <dbReference type="Pfam" id="PF00940"/>
    </source>
</evidence>
<dbReference type="CTD" id="20247119"/>
<dbReference type="InterPro" id="IPR043502">
    <property type="entry name" value="DNA/RNA_pol_sf"/>
</dbReference>
<protein>
    <recommendedName>
        <fullName evidence="2">DNA-directed RNA polymerase</fullName>
        <ecNumber evidence="2">2.7.7.6</ecNumber>
    </recommendedName>
</protein>
<dbReference type="InterPro" id="IPR046950">
    <property type="entry name" value="DNA-dir_Rpol_C_phage-type"/>
</dbReference>
<accession>V3ZIY9</accession>
<comment type="similarity">
    <text evidence="1">Belongs to the phage and mitochondrial RNA polymerase family.</text>
</comment>
<dbReference type="Gene3D" id="1.10.287.280">
    <property type="match status" value="1"/>
</dbReference>
<dbReference type="InterPro" id="IPR029262">
    <property type="entry name" value="RPOL_N"/>
</dbReference>
<gene>
    <name evidence="12" type="ORF">LOTGIDRAFT_223359</name>
</gene>